<dbReference type="AlphaFoldDB" id="A0A8W8NVA8"/>
<evidence type="ECO:0000313" key="3">
    <source>
        <dbReference type="EnsemblMetazoa" id="G8472.2:cds"/>
    </source>
</evidence>
<evidence type="ECO:0000313" key="4">
    <source>
        <dbReference type="Proteomes" id="UP000005408"/>
    </source>
</evidence>
<dbReference type="Proteomes" id="UP000005408">
    <property type="component" value="Unassembled WGS sequence"/>
</dbReference>
<feature type="transmembrane region" description="Helical" evidence="1">
    <location>
        <begin position="187"/>
        <end position="205"/>
    </location>
</feature>
<keyword evidence="1" id="KW-1133">Transmembrane helix</keyword>
<reference evidence="3" key="1">
    <citation type="submission" date="2022-08" db="UniProtKB">
        <authorList>
            <consortium name="EnsemblMetazoa"/>
        </authorList>
    </citation>
    <scope>IDENTIFICATION</scope>
    <source>
        <strain evidence="3">05x7-T-G4-1.051#20</strain>
    </source>
</reference>
<keyword evidence="1" id="KW-0472">Membrane</keyword>
<feature type="signal peptide" evidence="2">
    <location>
        <begin position="1"/>
        <end position="20"/>
    </location>
</feature>
<evidence type="ECO:0000256" key="1">
    <source>
        <dbReference type="SAM" id="Phobius"/>
    </source>
</evidence>
<feature type="chain" id="PRO_5036454249" evidence="2">
    <location>
        <begin position="21"/>
        <end position="213"/>
    </location>
</feature>
<protein>
    <submittedName>
        <fullName evidence="3">Uncharacterized protein</fullName>
    </submittedName>
</protein>
<keyword evidence="4" id="KW-1185">Reference proteome</keyword>
<name>A0A8W8NVA8_MAGGI</name>
<keyword evidence="1" id="KW-0812">Transmembrane</keyword>
<sequence>MRVILMTFCFGLLHYGSCRGDASNHNATSVYLSTKWHGWRKPMIQRFTDKDMYHFKTWVHVLVDHGGRVGFKNVTMYSHCEQTQQFFIDVLEEPYVLSSTAEKRNCDINNATVPYFPAYIVEILCKRSSKSPNVITPSYGRLTTESTADCEIYGCFIVFSVFEAYLYSGNITNSEDIEEYRIKYNTLLLGIAMFLLFNFSTLRVLQREFRVKI</sequence>
<dbReference type="EnsemblMetazoa" id="G8472.2">
    <property type="protein sequence ID" value="G8472.2:cds"/>
    <property type="gene ID" value="G8472"/>
</dbReference>
<proteinExistence type="predicted"/>
<organism evidence="3 4">
    <name type="scientific">Magallana gigas</name>
    <name type="common">Pacific oyster</name>
    <name type="synonym">Crassostrea gigas</name>
    <dbReference type="NCBI Taxonomy" id="29159"/>
    <lineage>
        <taxon>Eukaryota</taxon>
        <taxon>Metazoa</taxon>
        <taxon>Spiralia</taxon>
        <taxon>Lophotrochozoa</taxon>
        <taxon>Mollusca</taxon>
        <taxon>Bivalvia</taxon>
        <taxon>Autobranchia</taxon>
        <taxon>Pteriomorphia</taxon>
        <taxon>Ostreida</taxon>
        <taxon>Ostreoidea</taxon>
        <taxon>Ostreidae</taxon>
        <taxon>Magallana</taxon>
    </lineage>
</organism>
<accession>A0A8W8NVA8</accession>
<keyword evidence="2" id="KW-0732">Signal</keyword>
<evidence type="ECO:0000256" key="2">
    <source>
        <dbReference type="SAM" id="SignalP"/>
    </source>
</evidence>